<evidence type="ECO:0000256" key="12">
    <source>
        <dbReference type="ARBA" id="ARBA00045097"/>
    </source>
</evidence>
<comment type="pathway">
    <text evidence="2">Protein modification; protein glycosylation.</text>
</comment>
<evidence type="ECO:0000256" key="7">
    <source>
        <dbReference type="ARBA" id="ARBA00022692"/>
    </source>
</evidence>
<dbReference type="PANTHER" id="PTHR10859">
    <property type="entry name" value="GLYCOSYL TRANSFERASE"/>
    <property type="match status" value="1"/>
</dbReference>
<evidence type="ECO:0000313" key="16">
    <source>
        <dbReference type="EMBL" id="SLM39764.1"/>
    </source>
</evidence>
<dbReference type="Pfam" id="PF00535">
    <property type="entry name" value="Glycos_transf_2"/>
    <property type="match status" value="1"/>
</dbReference>
<evidence type="ECO:0000259" key="14">
    <source>
        <dbReference type="Pfam" id="PF00535"/>
    </source>
</evidence>
<accession>A0A1W5D9G8</accession>
<keyword evidence="9" id="KW-0735">Signal-anchor</keyword>
<dbReference type="InterPro" id="IPR035518">
    <property type="entry name" value="DPG_synthase"/>
</dbReference>
<dbReference type="AlphaFoldDB" id="A0A1W5D9G8"/>
<proteinExistence type="inferred from homology"/>
<feature type="transmembrane region" description="Helical" evidence="13">
    <location>
        <begin position="20"/>
        <end position="44"/>
    </location>
</feature>
<feature type="domain" description="DUF7730" evidence="15">
    <location>
        <begin position="404"/>
        <end position="466"/>
    </location>
</feature>
<keyword evidence="5" id="KW-0328">Glycosyltransferase</keyword>
<keyword evidence="11 13" id="KW-0472">Membrane</keyword>
<dbReference type="Gene3D" id="3.90.550.10">
    <property type="entry name" value="Spore Coat Polysaccharide Biosynthesis Protein SpsA, Chain A"/>
    <property type="match status" value="1"/>
</dbReference>
<name>A0A1W5D9G8_9LECA</name>
<evidence type="ECO:0000256" key="10">
    <source>
        <dbReference type="ARBA" id="ARBA00022989"/>
    </source>
</evidence>
<evidence type="ECO:0000256" key="5">
    <source>
        <dbReference type="ARBA" id="ARBA00022676"/>
    </source>
</evidence>
<comment type="similarity">
    <text evidence="3">Belongs to the glycosyltransferase 2 family.</text>
</comment>
<keyword evidence="10 13" id="KW-1133">Transmembrane helix</keyword>
<evidence type="ECO:0000256" key="11">
    <source>
        <dbReference type="ARBA" id="ARBA00023136"/>
    </source>
</evidence>
<organism evidence="16 17">
    <name type="scientific">Lasallia pustulata</name>
    <dbReference type="NCBI Taxonomy" id="136370"/>
    <lineage>
        <taxon>Eukaryota</taxon>
        <taxon>Fungi</taxon>
        <taxon>Dikarya</taxon>
        <taxon>Ascomycota</taxon>
        <taxon>Pezizomycotina</taxon>
        <taxon>Lecanoromycetes</taxon>
        <taxon>OSLEUM clade</taxon>
        <taxon>Umbilicariomycetidae</taxon>
        <taxon>Umbilicariales</taxon>
        <taxon>Umbilicariaceae</taxon>
        <taxon>Lasallia</taxon>
    </lineage>
</organism>
<dbReference type="EMBL" id="FWEW01003550">
    <property type="protein sequence ID" value="SLM39764.1"/>
    <property type="molecule type" value="Genomic_DNA"/>
</dbReference>
<dbReference type="GO" id="GO:0005789">
    <property type="term" value="C:endoplasmic reticulum membrane"/>
    <property type="evidence" value="ECO:0007669"/>
    <property type="project" value="UniProtKB-SubCell"/>
</dbReference>
<dbReference type="EC" id="2.4.1.117" evidence="4"/>
<evidence type="ECO:0000256" key="3">
    <source>
        <dbReference type="ARBA" id="ARBA00006739"/>
    </source>
</evidence>
<comment type="catalytic activity">
    <reaction evidence="12">
        <text>a di-trans,poly-cis-dolichyl phosphate + UDP-alpha-D-glucose = a di-trans,poly-cis-dolichyl beta-D-glucosyl phosphate + UDP</text>
        <dbReference type="Rhea" id="RHEA:15401"/>
        <dbReference type="Rhea" id="RHEA-COMP:19498"/>
        <dbReference type="Rhea" id="RHEA-COMP:19502"/>
        <dbReference type="ChEBI" id="CHEBI:57525"/>
        <dbReference type="ChEBI" id="CHEBI:57683"/>
        <dbReference type="ChEBI" id="CHEBI:58223"/>
        <dbReference type="ChEBI" id="CHEBI:58885"/>
        <dbReference type="EC" id="2.4.1.117"/>
    </reaction>
    <physiologicalReaction direction="left-to-right" evidence="12">
        <dbReference type="Rhea" id="RHEA:15402"/>
    </physiologicalReaction>
</comment>
<evidence type="ECO:0000256" key="6">
    <source>
        <dbReference type="ARBA" id="ARBA00022679"/>
    </source>
</evidence>
<reference evidence="17" key="1">
    <citation type="submission" date="2017-03" db="EMBL/GenBank/DDBJ databases">
        <authorList>
            <person name="Sharma R."/>
            <person name="Thines M."/>
        </authorList>
    </citation>
    <scope>NUCLEOTIDE SEQUENCE [LARGE SCALE GENOMIC DNA]</scope>
</reference>
<evidence type="ECO:0000256" key="13">
    <source>
        <dbReference type="SAM" id="Phobius"/>
    </source>
</evidence>
<evidence type="ECO:0000313" key="17">
    <source>
        <dbReference type="Proteomes" id="UP000192927"/>
    </source>
</evidence>
<evidence type="ECO:0000256" key="9">
    <source>
        <dbReference type="ARBA" id="ARBA00022968"/>
    </source>
</evidence>
<dbReference type="SUPFAM" id="SSF53448">
    <property type="entry name" value="Nucleotide-diphospho-sugar transferases"/>
    <property type="match status" value="1"/>
</dbReference>
<dbReference type="CDD" id="cd04188">
    <property type="entry name" value="DPG_synthase"/>
    <property type="match status" value="1"/>
</dbReference>
<keyword evidence="17" id="KW-1185">Reference proteome</keyword>
<evidence type="ECO:0000256" key="1">
    <source>
        <dbReference type="ARBA" id="ARBA00004389"/>
    </source>
</evidence>
<evidence type="ECO:0000256" key="4">
    <source>
        <dbReference type="ARBA" id="ARBA00012583"/>
    </source>
</evidence>
<sequence length="608" mass="68187">MESLSQLLDLHRRAPPGLLLLLLVVTVFFGAVLFYLALFIVAPIPRKSLSSEKTFRTILPDGRISDPSQLPCWQDKYNARQEEALRQGVNCDTASGLEEPEVFVSLVVPAYNEEERLDAMLAEAVDYLRSEFGHPIAKSSQANGKLEESMSRRKKVVNGGVSTSHTSANPAATGWEVLIVSDGSTDRTIETALKFARNLEGEAAAAIRVIALHENRGKGGAVTHGMRHVRGQYAIFADADGASKFGDLGKLLQACKRIQDKDGRAVAVGSRNHLVGSEAVVKRSFLRNLLMHSFHLFLRLLTPPATAAIRDTQCGFKLFSRPSLPYIIPYMHSEGWIFDVEMLMLAESAGIPVEEVPIGWKEVKGILPYDYRYEVRFRDNASMNGGRRGTRVIRFDPEYPLSTALLRTCEQIHDEGTEMLYGTNVFVFRLAMLLRKFLSNIPYKHLDKIRKITLDLSLYRYYSYPPPLLRLNAVLDEGQFDPRDEAVLRFLWRKGNAEMVEMAAGRESLRELSLQFTDVYGNVGSDRAFVAAADLFFQGKGLRDSWTRTALTDFGRRGGLLTFAGLSWDRTGKRIQRMAEYGWKRHSGFEPHKGAFGNFETYSGLEAV</sequence>
<keyword evidence="8" id="KW-0256">Endoplasmic reticulum</keyword>
<keyword evidence="6 16" id="KW-0808">Transferase</keyword>
<feature type="domain" description="Glycosyltransferase 2-like" evidence="14">
    <location>
        <begin position="174"/>
        <end position="257"/>
    </location>
</feature>
<comment type="subcellular location">
    <subcellularLocation>
        <location evidence="1">Endoplasmic reticulum membrane</location>
        <topology evidence="1">Single-pass membrane protein</topology>
    </subcellularLocation>
</comment>
<dbReference type="InterPro" id="IPR001173">
    <property type="entry name" value="Glyco_trans_2-like"/>
</dbReference>
<evidence type="ECO:0000259" key="15">
    <source>
        <dbReference type="Pfam" id="PF24864"/>
    </source>
</evidence>
<dbReference type="GO" id="GO:0006487">
    <property type="term" value="P:protein N-linked glycosylation"/>
    <property type="evidence" value="ECO:0007669"/>
    <property type="project" value="TreeGrafter"/>
</dbReference>
<dbReference type="Pfam" id="PF24864">
    <property type="entry name" value="DUF7730"/>
    <property type="match status" value="1"/>
</dbReference>
<dbReference type="Proteomes" id="UP000192927">
    <property type="component" value="Unassembled WGS sequence"/>
</dbReference>
<evidence type="ECO:0000256" key="2">
    <source>
        <dbReference type="ARBA" id="ARBA00004922"/>
    </source>
</evidence>
<dbReference type="InterPro" id="IPR056632">
    <property type="entry name" value="DUF7730"/>
</dbReference>
<dbReference type="PANTHER" id="PTHR10859:SF91">
    <property type="entry name" value="DOLICHYL-PHOSPHATE BETA-GLUCOSYLTRANSFERASE"/>
    <property type="match status" value="1"/>
</dbReference>
<dbReference type="GO" id="GO:0004581">
    <property type="term" value="F:dolichyl-phosphate beta-glucosyltransferase activity"/>
    <property type="evidence" value="ECO:0007669"/>
    <property type="project" value="UniProtKB-EC"/>
</dbReference>
<evidence type="ECO:0000256" key="8">
    <source>
        <dbReference type="ARBA" id="ARBA00022824"/>
    </source>
</evidence>
<dbReference type="InterPro" id="IPR029044">
    <property type="entry name" value="Nucleotide-diphossugar_trans"/>
</dbReference>
<keyword evidence="7 13" id="KW-0812">Transmembrane</keyword>
<protein>
    <recommendedName>
        <fullName evidence="4">dolichyl-phosphate beta-glucosyltransferase</fullName>
        <ecNumber evidence="4">2.4.1.117</ecNumber>
    </recommendedName>
</protein>